<evidence type="ECO:0000313" key="3">
    <source>
        <dbReference type="Proteomes" id="UP000637628"/>
    </source>
</evidence>
<dbReference type="RefSeq" id="WP_203730918.1">
    <property type="nucleotide sequence ID" value="NZ_BAAATX010000016.1"/>
</dbReference>
<protein>
    <submittedName>
        <fullName evidence="2">Uncharacterized protein</fullName>
    </submittedName>
</protein>
<feature type="signal peptide" evidence="1">
    <location>
        <begin position="1"/>
        <end position="30"/>
    </location>
</feature>
<evidence type="ECO:0000256" key="1">
    <source>
        <dbReference type="SAM" id="SignalP"/>
    </source>
</evidence>
<accession>A0ABQ3Z397</accession>
<comment type="caution">
    <text evidence="2">The sequence shown here is derived from an EMBL/GenBank/DDBJ whole genome shotgun (WGS) entry which is preliminary data.</text>
</comment>
<name>A0ABQ3Z397_9ACTN</name>
<sequence>MTFSQAVRRCGTAAAVAVTCALSGGGTAVAAPPVAHLTKAERAKLLAVTGKFRDVQRAIDAGYLPTKDCVPGMGLHYVNPAYAGDGRIDPLKPEILLYLAGPHGRLKLTAVEYFLPDGDGDLNTDRDRPALYDHPFNGPMLGHPVPQGAPPMPVHYDLHVWLYRHNPAGELATENPTVTCG</sequence>
<keyword evidence="3" id="KW-1185">Reference proteome</keyword>
<dbReference type="Proteomes" id="UP000637628">
    <property type="component" value="Unassembled WGS sequence"/>
</dbReference>
<feature type="chain" id="PRO_5045473403" evidence="1">
    <location>
        <begin position="31"/>
        <end position="181"/>
    </location>
</feature>
<keyword evidence="1" id="KW-0732">Signal</keyword>
<reference evidence="2 3" key="1">
    <citation type="submission" date="2021-01" db="EMBL/GenBank/DDBJ databases">
        <title>Whole genome shotgun sequence of Actinoplanes durhamensis NBRC 14914.</title>
        <authorList>
            <person name="Komaki H."/>
            <person name="Tamura T."/>
        </authorList>
    </citation>
    <scope>NUCLEOTIDE SEQUENCE [LARGE SCALE GENOMIC DNA]</scope>
    <source>
        <strain evidence="2 3">NBRC 14914</strain>
    </source>
</reference>
<proteinExistence type="predicted"/>
<dbReference type="EMBL" id="BOML01000043">
    <property type="protein sequence ID" value="GIE04305.1"/>
    <property type="molecule type" value="Genomic_DNA"/>
</dbReference>
<organism evidence="2 3">
    <name type="scientific">Paractinoplanes durhamensis</name>
    <dbReference type="NCBI Taxonomy" id="113563"/>
    <lineage>
        <taxon>Bacteria</taxon>
        <taxon>Bacillati</taxon>
        <taxon>Actinomycetota</taxon>
        <taxon>Actinomycetes</taxon>
        <taxon>Micromonosporales</taxon>
        <taxon>Micromonosporaceae</taxon>
        <taxon>Paractinoplanes</taxon>
    </lineage>
</organism>
<evidence type="ECO:0000313" key="2">
    <source>
        <dbReference type="EMBL" id="GIE04305.1"/>
    </source>
</evidence>
<gene>
    <name evidence="2" type="ORF">Adu01nite_56550</name>
</gene>